<name>A0A0J1HG96_9GAMM</name>
<dbReference type="PROSITE" id="PS51186">
    <property type="entry name" value="GNAT"/>
    <property type="match status" value="1"/>
</dbReference>
<dbReference type="GO" id="GO:0016747">
    <property type="term" value="F:acyltransferase activity, transferring groups other than amino-acyl groups"/>
    <property type="evidence" value="ECO:0007669"/>
    <property type="project" value="InterPro"/>
</dbReference>
<dbReference type="PATRIC" id="fig|320778.3.peg.1527"/>
<organism evidence="2 3">
    <name type="scientific">Photobacterium ganghwense</name>
    <dbReference type="NCBI Taxonomy" id="320778"/>
    <lineage>
        <taxon>Bacteria</taxon>
        <taxon>Pseudomonadati</taxon>
        <taxon>Pseudomonadota</taxon>
        <taxon>Gammaproteobacteria</taxon>
        <taxon>Vibrionales</taxon>
        <taxon>Vibrionaceae</taxon>
        <taxon>Photobacterium</taxon>
    </lineage>
</organism>
<dbReference type="Gene3D" id="3.40.630.30">
    <property type="match status" value="1"/>
</dbReference>
<dbReference type="CDD" id="cd04301">
    <property type="entry name" value="NAT_SF"/>
    <property type="match status" value="1"/>
</dbReference>
<dbReference type="STRING" id="320778.ABT57_07075"/>
<dbReference type="SUPFAM" id="SSF55729">
    <property type="entry name" value="Acyl-CoA N-acyltransferases (Nat)"/>
    <property type="match status" value="1"/>
</dbReference>
<protein>
    <submittedName>
        <fullName evidence="2">Histone acetyltransferase</fullName>
    </submittedName>
</protein>
<comment type="caution">
    <text evidence="2">The sequence shown here is derived from an EMBL/GenBank/DDBJ whole genome shotgun (WGS) entry which is preliminary data.</text>
</comment>
<reference evidence="2 3" key="1">
    <citation type="submission" date="2015-05" db="EMBL/GenBank/DDBJ databases">
        <title>Photobacterium galathea sp. nov.</title>
        <authorList>
            <person name="Machado H."/>
            <person name="Gram L."/>
        </authorList>
    </citation>
    <scope>NUCLEOTIDE SEQUENCE [LARGE SCALE GENOMIC DNA]</scope>
    <source>
        <strain evidence="2 3">DSM 22954</strain>
    </source>
</reference>
<evidence type="ECO:0000259" key="1">
    <source>
        <dbReference type="PROSITE" id="PS51186"/>
    </source>
</evidence>
<accession>A0A0J1HG96</accession>
<proteinExistence type="predicted"/>
<dbReference type="InterPro" id="IPR016181">
    <property type="entry name" value="Acyl_CoA_acyltransferase"/>
</dbReference>
<evidence type="ECO:0000313" key="3">
    <source>
        <dbReference type="Proteomes" id="UP000035909"/>
    </source>
</evidence>
<gene>
    <name evidence="2" type="ORF">ABT57_07075</name>
</gene>
<keyword evidence="2" id="KW-0808">Transferase</keyword>
<dbReference type="Proteomes" id="UP000035909">
    <property type="component" value="Unassembled WGS sequence"/>
</dbReference>
<keyword evidence="3" id="KW-1185">Reference proteome</keyword>
<dbReference type="InterPro" id="IPR000182">
    <property type="entry name" value="GNAT_dom"/>
</dbReference>
<dbReference type="EMBL" id="LDOU01000006">
    <property type="protein sequence ID" value="KLV10650.1"/>
    <property type="molecule type" value="Genomic_DNA"/>
</dbReference>
<evidence type="ECO:0000313" key="2">
    <source>
        <dbReference type="EMBL" id="KLV10650.1"/>
    </source>
</evidence>
<dbReference type="Pfam" id="PF00583">
    <property type="entry name" value="Acetyltransf_1"/>
    <property type="match status" value="1"/>
</dbReference>
<feature type="domain" description="N-acetyltransferase" evidence="1">
    <location>
        <begin position="2"/>
        <end position="145"/>
    </location>
</feature>
<sequence length="145" mass="16670">MIRLHPSSVTEIAQFCTFESLSDVRNFIIPYSPDKHLAEMANPKRVYLSIYKQTQLVGFIILALDGEKSVECRRVVVAEQGHGIGQAAMLAMEAYCTQQLDRHRIWLDVFAFNTRGQHIYQKMGYNPFSKTEFDGKPLLLMEKEL</sequence>
<dbReference type="AlphaFoldDB" id="A0A0J1HG96"/>